<keyword evidence="6" id="KW-0808">Transferase</keyword>
<dbReference type="SUPFAM" id="SSF55874">
    <property type="entry name" value="ATPase domain of HSP90 chaperone/DNA topoisomerase II/histidine kinase"/>
    <property type="match status" value="1"/>
</dbReference>
<dbReference type="STRING" id="398512.Bccel_1910"/>
<dbReference type="InterPro" id="IPR005467">
    <property type="entry name" value="His_kinase_dom"/>
</dbReference>
<evidence type="ECO:0000256" key="3">
    <source>
        <dbReference type="ARBA" id="ARBA00012438"/>
    </source>
</evidence>
<keyword evidence="12" id="KW-0902">Two-component regulatory system</keyword>
<dbReference type="Gene3D" id="6.10.340.10">
    <property type="match status" value="1"/>
</dbReference>
<organism evidence="17 18">
    <name type="scientific">Pseudobacteroides cellulosolvens ATCC 35603 = DSM 2933</name>
    <dbReference type="NCBI Taxonomy" id="398512"/>
    <lineage>
        <taxon>Bacteria</taxon>
        <taxon>Bacillati</taxon>
        <taxon>Bacillota</taxon>
        <taxon>Clostridia</taxon>
        <taxon>Eubacteriales</taxon>
        <taxon>Oscillospiraceae</taxon>
        <taxon>Pseudobacteroides</taxon>
    </lineage>
</organism>
<dbReference type="EC" id="2.7.13.3" evidence="3"/>
<dbReference type="SMART" id="SM00388">
    <property type="entry name" value="HisKA"/>
    <property type="match status" value="1"/>
</dbReference>
<evidence type="ECO:0000256" key="14">
    <source>
        <dbReference type="SAM" id="Phobius"/>
    </source>
</evidence>
<keyword evidence="18" id="KW-1185">Reference proteome</keyword>
<evidence type="ECO:0000256" key="4">
    <source>
        <dbReference type="ARBA" id="ARBA00022475"/>
    </source>
</evidence>
<keyword evidence="5" id="KW-0597">Phosphoprotein</keyword>
<evidence type="ECO:0000256" key="6">
    <source>
        <dbReference type="ARBA" id="ARBA00022679"/>
    </source>
</evidence>
<dbReference type="SUPFAM" id="SSF47384">
    <property type="entry name" value="Homodimeric domain of signal transducing histidine kinase"/>
    <property type="match status" value="1"/>
</dbReference>
<dbReference type="GO" id="GO:0005886">
    <property type="term" value="C:plasma membrane"/>
    <property type="evidence" value="ECO:0007669"/>
    <property type="project" value="UniProtKB-SubCell"/>
</dbReference>
<evidence type="ECO:0000256" key="1">
    <source>
        <dbReference type="ARBA" id="ARBA00000085"/>
    </source>
</evidence>
<evidence type="ECO:0000256" key="8">
    <source>
        <dbReference type="ARBA" id="ARBA00022741"/>
    </source>
</evidence>
<feature type="domain" description="HAMP" evidence="16">
    <location>
        <begin position="103"/>
        <end position="155"/>
    </location>
</feature>
<dbReference type="CDD" id="cd00082">
    <property type="entry name" value="HisKA"/>
    <property type="match status" value="1"/>
</dbReference>
<dbReference type="PANTHER" id="PTHR45528">
    <property type="entry name" value="SENSOR HISTIDINE KINASE CPXA"/>
    <property type="match status" value="1"/>
</dbReference>
<dbReference type="CDD" id="cd00075">
    <property type="entry name" value="HATPase"/>
    <property type="match status" value="1"/>
</dbReference>
<keyword evidence="9 17" id="KW-0418">Kinase</keyword>
<comment type="caution">
    <text evidence="17">The sequence shown here is derived from an EMBL/GenBank/DDBJ whole genome shotgun (WGS) entry which is preliminary data.</text>
</comment>
<feature type="domain" description="Histidine kinase" evidence="15">
    <location>
        <begin position="170"/>
        <end position="390"/>
    </location>
</feature>
<evidence type="ECO:0000256" key="5">
    <source>
        <dbReference type="ARBA" id="ARBA00022553"/>
    </source>
</evidence>
<reference evidence="18" key="1">
    <citation type="submission" date="2015-07" db="EMBL/GenBank/DDBJ databases">
        <title>Near-Complete Genome Sequence of the Cellulolytic Bacterium Bacteroides (Pseudobacteroides) cellulosolvens ATCC 35603.</title>
        <authorList>
            <person name="Dassa B."/>
            <person name="Utturkar S.M."/>
            <person name="Klingeman D.M."/>
            <person name="Hurt R.A."/>
            <person name="Keller M."/>
            <person name="Xu J."/>
            <person name="Reddy Y.H.K."/>
            <person name="Borovok I."/>
            <person name="Grinberg I.R."/>
            <person name="Lamed R."/>
            <person name="Zhivin O."/>
            <person name="Bayer E.A."/>
            <person name="Brown S.D."/>
        </authorList>
    </citation>
    <scope>NUCLEOTIDE SEQUENCE [LARGE SCALE GENOMIC DNA]</scope>
    <source>
        <strain evidence="18">DSM 2933</strain>
    </source>
</reference>
<dbReference type="PANTHER" id="PTHR45528:SF1">
    <property type="entry name" value="SENSOR HISTIDINE KINASE CPXA"/>
    <property type="match status" value="1"/>
</dbReference>
<dbReference type="AlphaFoldDB" id="A0A0L6JLK7"/>
<dbReference type="SMART" id="SM00304">
    <property type="entry name" value="HAMP"/>
    <property type="match status" value="1"/>
</dbReference>
<dbReference type="PRINTS" id="PR00344">
    <property type="entry name" value="BCTRLSENSOR"/>
</dbReference>
<dbReference type="RefSeq" id="WP_242853068.1">
    <property type="nucleotide sequence ID" value="NZ_JQKC01000006.1"/>
</dbReference>
<dbReference type="InterPro" id="IPR003660">
    <property type="entry name" value="HAMP_dom"/>
</dbReference>
<evidence type="ECO:0000256" key="10">
    <source>
        <dbReference type="ARBA" id="ARBA00022840"/>
    </source>
</evidence>
<evidence type="ECO:0000259" key="16">
    <source>
        <dbReference type="PROSITE" id="PS50885"/>
    </source>
</evidence>
<dbReference type="EMBL" id="LGTC01000001">
    <property type="protein sequence ID" value="KNY26645.1"/>
    <property type="molecule type" value="Genomic_DNA"/>
</dbReference>
<dbReference type="GO" id="GO:0005524">
    <property type="term" value="F:ATP binding"/>
    <property type="evidence" value="ECO:0007669"/>
    <property type="project" value="UniProtKB-KW"/>
</dbReference>
<dbReference type="Proteomes" id="UP000036923">
    <property type="component" value="Unassembled WGS sequence"/>
</dbReference>
<name>A0A0L6JLK7_9FIRM</name>
<dbReference type="Pfam" id="PF00512">
    <property type="entry name" value="HisKA"/>
    <property type="match status" value="1"/>
</dbReference>
<dbReference type="FunFam" id="1.10.287.130:FF:000008">
    <property type="entry name" value="Two-component sensor histidine kinase"/>
    <property type="match status" value="1"/>
</dbReference>
<evidence type="ECO:0000256" key="7">
    <source>
        <dbReference type="ARBA" id="ARBA00022692"/>
    </source>
</evidence>
<evidence type="ECO:0000256" key="11">
    <source>
        <dbReference type="ARBA" id="ARBA00022989"/>
    </source>
</evidence>
<proteinExistence type="predicted"/>
<evidence type="ECO:0000313" key="17">
    <source>
        <dbReference type="EMBL" id="KNY26645.1"/>
    </source>
</evidence>
<evidence type="ECO:0000256" key="12">
    <source>
        <dbReference type="ARBA" id="ARBA00023012"/>
    </source>
</evidence>
<keyword evidence="4" id="KW-1003">Cell membrane</keyword>
<evidence type="ECO:0000256" key="9">
    <source>
        <dbReference type="ARBA" id="ARBA00022777"/>
    </source>
</evidence>
<sequence>MYKYFKFFCRKRRHIVCTNDEELKDCVIEKEKEIRKYYKKHFHEFQRLHRFLIYFKPGIFVLNLFVIYLLFKWIGMQSVGLFLVILLLIKEVGQFIFLHRLEKRILNPIVELKSGVDEIANGNYNVHVECSVQNEIGTLVESFNDMAKKLYEGEKLKNEYEENRKMLIANISHDLKTPITSIQGYIEALQDSSSVPPESLGKYLQVIYRNTAYMNNLIDDLFLFSKLDLHKLEFNFQKVRIKRFMADLMEEFKFDLEEKHVDFKYKDNVKEDIQIDVDGKRLNQAFGNIIGNAVKYSDTNHLTLDVVMDHIDSIIKISITDNGPGIPEDKLPFIFNRFYRIDHERTKDLVSTGLGLAIAKELIEAHNGTIDVWSTGEVGTTFIITFGARSHT</sequence>
<dbReference type="eggNOG" id="COG5002">
    <property type="taxonomic scope" value="Bacteria"/>
</dbReference>
<feature type="transmembrane region" description="Helical" evidence="14">
    <location>
        <begin position="77"/>
        <end position="98"/>
    </location>
</feature>
<dbReference type="PROSITE" id="PS50885">
    <property type="entry name" value="HAMP"/>
    <property type="match status" value="1"/>
</dbReference>
<gene>
    <name evidence="17" type="ORF">Bccel_1910</name>
</gene>
<keyword evidence="13 14" id="KW-0472">Membrane</keyword>
<protein>
    <recommendedName>
        <fullName evidence="3">histidine kinase</fullName>
        <ecNumber evidence="3">2.7.13.3</ecNumber>
    </recommendedName>
</protein>
<dbReference type="SUPFAM" id="SSF158472">
    <property type="entry name" value="HAMP domain-like"/>
    <property type="match status" value="1"/>
</dbReference>
<keyword evidence="11 14" id="KW-1133">Transmembrane helix</keyword>
<dbReference type="InterPro" id="IPR003594">
    <property type="entry name" value="HATPase_dom"/>
</dbReference>
<comment type="subcellular location">
    <subcellularLocation>
        <location evidence="2">Cell membrane</location>
        <topology evidence="2">Multi-pass membrane protein</topology>
    </subcellularLocation>
</comment>
<evidence type="ECO:0000259" key="15">
    <source>
        <dbReference type="PROSITE" id="PS50109"/>
    </source>
</evidence>
<dbReference type="InterPro" id="IPR004358">
    <property type="entry name" value="Sig_transdc_His_kin-like_C"/>
</dbReference>
<dbReference type="InterPro" id="IPR036097">
    <property type="entry name" value="HisK_dim/P_sf"/>
</dbReference>
<dbReference type="InterPro" id="IPR036890">
    <property type="entry name" value="HATPase_C_sf"/>
</dbReference>
<dbReference type="Gene3D" id="1.10.287.130">
    <property type="match status" value="1"/>
</dbReference>
<dbReference type="Pfam" id="PF02518">
    <property type="entry name" value="HATPase_c"/>
    <property type="match status" value="1"/>
</dbReference>
<dbReference type="InterPro" id="IPR050398">
    <property type="entry name" value="HssS/ArlS-like"/>
</dbReference>
<dbReference type="Gene3D" id="3.30.565.10">
    <property type="entry name" value="Histidine kinase-like ATPase, C-terminal domain"/>
    <property type="match status" value="1"/>
</dbReference>
<keyword evidence="8" id="KW-0547">Nucleotide-binding</keyword>
<dbReference type="PATRIC" id="fig|398512.5.peg.1988"/>
<accession>A0A0L6JLK7</accession>
<evidence type="ECO:0000256" key="2">
    <source>
        <dbReference type="ARBA" id="ARBA00004651"/>
    </source>
</evidence>
<evidence type="ECO:0000256" key="13">
    <source>
        <dbReference type="ARBA" id="ARBA00023136"/>
    </source>
</evidence>
<dbReference type="InterPro" id="IPR003661">
    <property type="entry name" value="HisK_dim/P_dom"/>
</dbReference>
<dbReference type="PROSITE" id="PS50109">
    <property type="entry name" value="HIS_KIN"/>
    <property type="match status" value="1"/>
</dbReference>
<dbReference type="FunFam" id="3.30.565.10:FF:000006">
    <property type="entry name" value="Sensor histidine kinase WalK"/>
    <property type="match status" value="1"/>
</dbReference>
<feature type="transmembrane region" description="Helical" evidence="14">
    <location>
        <begin position="51"/>
        <end position="71"/>
    </location>
</feature>
<evidence type="ECO:0000313" key="18">
    <source>
        <dbReference type="Proteomes" id="UP000036923"/>
    </source>
</evidence>
<dbReference type="Pfam" id="PF00672">
    <property type="entry name" value="HAMP"/>
    <property type="match status" value="1"/>
</dbReference>
<dbReference type="GO" id="GO:0000155">
    <property type="term" value="F:phosphorelay sensor kinase activity"/>
    <property type="evidence" value="ECO:0007669"/>
    <property type="project" value="InterPro"/>
</dbReference>
<comment type="catalytic activity">
    <reaction evidence="1">
        <text>ATP + protein L-histidine = ADP + protein N-phospho-L-histidine.</text>
        <dbReference type="EC" id="2.7.13.3"/>
    </reaction>
</comment>
<keyword evidence="10" id="KW-0067">ATP-binding</keyword>
<keyword evidence="7 14" id="KW-0812">Transmembrane</keyword>
<dbReference type="CDD" id="cd06225">
    <property type="entry name" value="HAMP"/>
    <property type="match status" value="1"/>
</dbReference>
<dbReference type="SMART" id="SM00387">
    <property type="entry name" value="HATPase_c"/>
    <property type="match status" value="1"/>
</dbReference>